<proteinExistence type="predicted"/>
<dbReference type="AlphaFoldDB" id="A0AAN7ZRS0"/>
<name>A0AAN7ZRS0_9SACH</name>
<feature type="compositionally biased region" description="Basic and acidic residues" evidence="1">
    <location>
        <begin position="353"/>
        <end position="365"/>
    </location>
</feature>
<keyword evidence="3" id="KW-1185">Reference proteome</keyword>
<evidence type="ECO:0000256" key="1">
    <source>
        <dbReference type="SAM" id="MobiDB-lite"/>
    </source>
</evidence>
<feature type="compositionally biased region" description="Low complexity" evidence="1">
    <location>
        <begin position="442"/>
        <end position="461"/>
    </location>
</feature>
<accession>A0AAN7ZRS0</accession>
<comment type="caution">
    <text evidence="2">The sequence shown here is derived from an EMBL/GenBank/DDBJ whole genome shotgun (WGS) entry which is preliminary data.</text>
</comment>
<feature type="region of interest" description="Disordered" evidence="1">
    <location>
        <begin position="424"/>
        <end position="461"/>
    </location>
</feature>
<evidence type="ECO:0000313" key="3">
    <source>
        <dbReference type="Proteomes" id="UP001306508"/>
    </source>
</evidence>
<reference evidence="3" key="1">
    <citation type="submission" date="2023-07" db="EMBL/GenBank/DDBJ databases">
        <title>A draft genome of Kazachstania heterogenica Y-27499.</title>
        <authorList>
            <person name="Donic C."/>
            <person name="Kralova J.S."/>
            <person name="Fidel L."/>
            <person name="Ben-Dor S."/>
            <person name="Jung S."/>
        </authorList>
    </citation>
    <scope>NUCLEOTIDE SEQUENCE [LARGE SCALE GENOMIC DNA]</scope>
    <source>
        <strain evidence="3">Y27499</strain>
    </source>
</reference>
<organism evidence="2 3">
    <name type="scientific">Arxiozyma heterogenica</name>
    <dbReference type="NCBI Taxonomy" id="278026"/>
    <lineage>
        <taxon>Eukaryota</taxon>
        <taxon>Fungi</taxon>
        <taxon>Dikarya</taxon>
        <taxon>Ascomycota</taxon>
        <taxon>Saccharomycotina</taxon>
        <taxon>Saccharomycetes</taxon>
        <taxon>Saccharomycetales</taxon>
        <taxon>Saccharomycetaceae</taxon>
        <taxon>Arxiozyma</taxon>
    </lineage>
</organism>
<dbReference type="EMBL" id="JAWIZZ010000053">
    <property type="protein sequence ID" value="KAK5778514.1"/>
    <property type="molecule type" value="Genomic_DNA"/>
</dbReference>
<gene>
    <name evidence="2" type="ORF">RI543_004181</name>
</gene>
<sequence length="608" mass="69795">MSDPLLPKDDITSLFYDENDITVHDIQDVIENRIYQQDITWKAYKTSLNYCFEALNMISDLIKLQIFYNESCEFALLNTDINNIFNRGNELHTNTSDTHIPHISSIKNLSDDVSYQQWKYKDIALKSIQKSNKLLFGLESLSTGLIEIRSFIDNNMDNLLKDSMTLLTEIWFYMIIKLKWFKLQIISSFIKAKCLLINFELQLILDYLLHSDLYNNKTEFKSEATDKLKRTISSFNTFICDILENIDKSIENKDEVLYNESFRLFLDIEIMYNHINFKWLIPEDIQRDENNPFFIDDISFNPYLSSSLKDVKKLGHISQYVNNMIDLIPDTETETEIESVSHSPMRRTMLHSIKEQPQKQEEVDARSTPINSPTNYSGSPYGSISYQLPHLLNAFNNVKQLEHDIETSQNLLLRNKKDKLNTTTSTFTKTELNPNTKERSHSMSSSLSTSSTLYSTTGYPSSSLTKTTFNENSIKTQAYNSNYNSNNENANIDIDSDVKLISTVGCFSAQFLSNPLSIGIKNSPITSSSILSKSQILKNDFQMLMSMEDKTSTMNGKILLDKNKFTNSTIINTTSNIFGFHSTLLNNLYGINGRKSSNGLRKKSGPPR</sequence>
<protein>
    <submittedName>
        <fullName evidence="2">Uncharacterized protein</fullName>
    </submittedName>
</protein>
<feature type="region of interest" description="Disordered" evidence="1">
    <location>
        <begin position="353"/>
        <end position="377"/>
    </location>
</feature>
<evidence type="ECO:0000313" key="2">
    <source>
        <dbReference type="EMBL" id="KAK5778514.1"/>
    </source>
</evidence>
<dbReference type="Proteomes" id="UP001306508">
    <property type="component" value="Unassembled WGS sequence"/>
</dbReference>
<feature type="compositionally biased region" description="Polar residues" evidence="1">
    <location>
        <begin position="368"/>
        <end position="377"/>
    </location>
</feature>